<dbReference type="GO" id="GO:0006508">
    <property type="term" value="P:proteolysis"/>
    <property type="evidence" value="ECO:0007669"/>
    <property type="project" value="InterPro"/>
</dbReference>
<dbReference type="AlphaFoldDB" id="A0A0H2RR52"/>
<dbReference type="InParanoid" id="A0A0H2RR52"/>
<name>A0A0H2RR52_9AGAM</name>
<accession>A0A0H2RR52</accession>
<dbReference type="Proteomes" id="UP000053477">
    <property type="component" value="Unassembled WGS sequence"/>
</dbReference>
<dbReference type="EMBL" id="KQ085944">
    <property type="protein sequence ID" value="KLO14415.1"/>
    <property type="molecule type" value="Genomic_DNA"/>
</dbReference>
<dbReference type="SUPFAM" id="SSF52096">
    <property type="entry name" value="ClpP/crotonase"/>
    <property type="match status" value="1"/>
</dbReference>
<feature type="chain" id="PRO_5005202113" evidence="1">
    <location>
        <begin position="25"/>
        <end position="687"/>
    </location>
</feature>
<dbReference type="PANTHER" id="PTHR37049:SF4">
    <property type="entry name" value="RHODANESE DOMAIN-CONTAINING PROTEIN"/>
    <property type="match status" value="1"/>
</dbReference>
<keyword evidence="1" id="KW-0732">Signal</keyword>
<protein>
    <submittedName>
        <fullName evidence="2">Uncharacterized protein</fullName>
    </submittedName>
</protein>
<sequence length="687" mass="73506">MKSTLLPFVLCAVSLASLNNLALGSPAPDGLVKRVDPCAAIGNQEWVAPSAVRACFESFPVNQTIKSNILEVVTKTLAFHTSVSYQVLAPEPFTAEVHEDILGDLARIGATQYKSAFDMHVDLSRSVKRLMDGHCVYTNACFDSLFLTFVPLPVVLLTDSQGNQAVHIAPEAFQVASAEFADEIQFWQDSLPGNLKGQLASLSGAKVLAINGQDPFASVDANALITGSFEGFGTRQNSFFSSYQRVDAGWNYVMGNFAQMSLPLADSVTLTVQRVNTSAVQTFSIPYRSRFGSTSVPFSDTASLIANNCVATATTNGADANAASNGVAPVAAVRRLPGGRFAPKTQIPPQVLQKHAVSILVDDKPQSDIVLPPPLQPAAPIAGTGVTQFYLLQDGKTGVLALGSFEEADFDTFQNTLLTGLQTLVSKGATQLIADVTNNGGGFICIAHWLHRIIAGPKNTTVPQAGLDTKARAGPLAQLIVKAIVEDDVDPNEALLYNPLNWRFSNNTPFPADFDWLQNPVRTVINGRQDAFSLRIGQECQPFSQTPPDEPLFDTKKVVIVSNGRCASSCSLFSVTLNKEEGVKTVVVGGKNDVGQQYCGTVGGESSDFSTMDTEVKTAGLKNNSLAPPDFMTNSVQGITWRLGFGIEDPTQPEEWQNRPATVNFPLTAETVNNPMAIWTAIAASVL</sequence>
<evidence type="ECO:0000313" key="3">
    <source>
        <dbReference type="Proteomes" id="UP000053477"/>
    </source>
</evidence>
<evidence type="ECO:0000313" key="2">
    <source>
        <dbReference type="EMBL" id="KLO14415.1"/>
    </source>
</evidence>
<dbReference type="InterPro" id="IPR029045">
    <property type="entry name" value="ClpP/crotonase-like_dom_sf"/>
</dbReference>
<dbReference type="Gene3D" id="3.90.226.10">
    <property type="entry name" value="2-enoyl-CoA Hydratase, Chain A, domain 1"/>
    <property type="match status" value="1"/>
</dbReference>
<feature type="signal peptide" evidence="1">
    <location>
        <begin position="1"/>
        <end position="24"/>
    </location>
</feature>
<organism evidence="2 3">
    <name type="scientific">Schizopora paradoxa</name>
    <dbReference type="NCBI Taxonomy" id="27342"/>
    <lineage>
        <taxon>Eukaryota</taxon>
        <taxon>Fungi</taxon>
        <taxon>Dikarya</taxon>
        <taxon>Basidiomycota</taxon>
        <taxon>Agaricomycotina</taxon>
        <taxon>Agaricomycetes</taxon>
        <taxon>Hymenochaetales</taxon>
        <taxon>Schizoporaceae</taxon>
        <taxon>Schizopora</taxon>
    </lineage>
</organism>
<dbReference type="GO" id="GO:0008236">
    <property type="term" value="F:serine-type peptidase activity"/>
    <property type="evidence" value="ECO:0007669"/>
    <property type="project" value="InterPro"/>
</dbReference>
<reference evidence="2 3" key="1">
    <citation type="submission" date="2015-04" db="EMBL/GenBank/DDBJ databases">
        <title>Complete genome sequence of Schizopora paradoxa KUC8140, a cosmopolitan wood degrader in East Asia.</title>
        <authorList>
            <consortium name="DOE Joint Genome Institute"/>
            <person name="Min B."/>
            <person name="Park H."/>
            <person name="Jang Y."/>
            <person name="Kim J.-J."/>
            <person name="Kim K.H."/>
            <person name="Pangilinan J."/>
            <person name="Lipzen A."/>
            <person name="Riley R."/>
            <person name="Grigoriev I.V."/>
            <person name="Spatafora J.W."/>
            <person name="Choi I.-G."/>
        </authorList>
    </citation>
    <scope>NUCLEOTIDE SEQUENCE [LARGE SCALE GENOMIC DNA]</scope>
    <source>
        <strain evidence="2 3">KUC8140</strain>
    </source>
</reference>
<dbReference type="InterPro" id="IPR052766">
    <property type="entry name" value="S41A_metabolite_peptidase"/>
</dbReference>
<gene>
    <name evidence="2" type="ORF">SCHPADRAFT_872766</name>
</gene>
<dbReference type="STRING" id="27342.A0A0H2RR52"/>
<dbReference type="OrthoDB" id="27214at2759"/>
<keyword evidence="3" id="KW-1185">Reference proteome</keyword>
<evidence type="ECO:0000256" key="1">
    <source>
        <dbReference type="SAM" id="SignalP"/>
    </source>
</evidence>
<proteinExistence type="predicted"/>
<dbReference type="PANTHER" id="PTHR37049">
    <property type="entry name" value="PEPTIDASE S41 FAMILY PROTEIN"/>
    <property type="match status" value="1"/>
</dbReference>